<dbReference type="SUPFAM" id="SSF52540">
    <property type="entry name" value="P-loop containing nucleoside triphosphate hydrolases"/>
    <property type="match status" value="1"/>
</dbReference>
<evidence type="ECO:0000256" key="5">
    <source>
        <dbReference type="ARBA" id="ARBA00022741"/>
    </source>
</evidence>
<dbReference type="Gene3D" id="2.40.50.140">
    <property type="entry name" value="Nucleic acid-binding proteins"/>
    <property type="match status" value="1"/>
</dbReference>
<dbReference type="GO" id="GO:0003924">
    <property type="term" value="F:GTPase activity"/>
    <property type="evidence" value="ECO:0007669"/>
    <property type="project" value="UniProtKB-UniRule"/>
</dbReference>
<keyword evidence="9 10" id="KW-0342">GTP-binding</keyword>
<evidence type="ECO:0000256" key="10">
    <source>
        <dbReference type="HAMAP-Rule" id="MF_01820"/>
    </source>
</evidence>
<dbReference type="EMBL" id="LXZO01000123">
    <property type="protein sequence ID" value="PAY44611.1"/>
    <property type="molecule type" value="Genomic_DNA"/>
</dbReference>
<dbReference type="Pfam" id="PF16745">
    <property type="entry name" value="RsgA_N"/>
    <property type="match status" value="1"/>
</dbReference>
<feature type="binding site" evidence="10">
    <location>
        <begin position="121"/>
        <end position="124"/>
    </location>
    <ligand>
        <name>GTP</name>
        <dbReference type="ChEBI" id="CHEBI:37565"/>
    </ligand>
</feature>
<name>A0A089QBD2_9LACO</name>
<proteinExistence type="inferred from homology"/>
<dbReference type="PANTHER" id="PTHR32120:SF11">
    <property type="entry name" value="SMALL RIBOSOMAL SUBUNIT BIOGENESIS GTPASE RSGA 1, MITOCHONDRIAL-RELATED"/>
    <property type="match status" value="1"/>
</dbReference>
<keyword evidence="1 10" id="KW-0963">Cytoplasm</keyword>
<dbReference type="CDD" id="cd01854">
    <property type="entry name" value="YjeQ_EngC"/>
    <property type="match status" value="1"/>
</dbReference>
<feature type="domain" description="EngC GTPase" evidence="11">
    <location>
        <begin position="81"/>
        <end position="231"/>
    </location>
</feature>
<feature type="binding site" evidence="10">
    <location>
        <position position="270"/>
    </location>
    <ligand>
        <name>Zn(2+)</name>
        <dbReference type="ChEBI" id="CHEBI:29105"/>
    </ligand>
</feature>
<dbReference type="PROSITE" id="PS50936">
    <property type="entry name" value="ENGC_GTPASE"/>
    <property type="match status" value="1"/>
</dbReference>
<feature type="binding site" evidence="10">
    <location>
        <position position="262"/>
    </location>
    <ligand>
        <name>Zn(2+)</name>
        <dbReference type="ChEBI" id="CHEBI:29105"/>
    </ligand>
</feature>
<evidence type="ECO:0000256" key="4">
    <source>
        <dbReference type="ARBA" id="ARBA00022730"/>
    </source>
</evidence>
<dbReference type="GO" id="GO:0005525">
    <property type="term" value="F:GTP binding"/>
    <property type="evidence" value="ECO:0007669"/>
    <property type="project" value="UniProtKB-UniRule"/>
</dbReference>
<dbReference type="Pfam" id="PF03193">
    <property type="entry name" value="RsgA_GTPase"/>
    <property type="match status" value="1"/>
</dbReference>
<evidence type="ECO:0000256" key="6">
    <source>
        <dbReference type="ARBA" id="ARBA00022801"/>
    </source>
</evidence>
<dbReference type="SUPFAM" id="SSF50249">
    <property type="entry name" value="Nucleic acid-binding proteins"/>
    <property type="match status" value="1"/>
</dbReference>
<evidence type="ECO:0000256" key="8">
    <source>
        <dbReference type="ARBA" id="ARBA00022884"/>
    </source>
</evidence>
<dbReference type="EMBL" id="CP007646">
    <property type="protein sequence ID" value="AIR10359.1"/>
    <property type="molecule type" value="Genomic_DNA"/>
</dbReference>
<dbReference type="GO" id="GO:0019843">
    <property type="term" value="F:rRNA binding"/>
    <property type="evidence" value="ECO:0007669"/>
    <property type="project" value="UniProtKB-KW"/>
</dbReference>
<dbReference type="GO" id="GO:0046872">
    <property type="term" value="F:metal ion binding"/>
    <property type="evidence" value="ECO:0007669"/>
    <property type="project" value="UniProtKB-KW"/>
</dbReference>
<evidence type="ECO:0000256" key="3">
    <source>
        <dbReference type="ARBA" id="ARBA00022723"/>
    </source>
</evidence>
<comment type="function">
    <text evidence="10">One of several proteins that assist in the late maturation steps of the functional core of the 30S ribosomal subunit. Helps release RbfA from mature subunits. May play a role in the assembly of ribosomal proteins into the subunit. Circularly permuted GTPase that catalyzes slow GTP hydrolysis, GTPase activity is stimulated by the 30S ribosomal subunit.</text>
</comment>
<reference evidence="13 15" key="1">
    <citation type="journal article" date="2014" name="BMC Genomics">
        <title>Unusual genome complexity in Lactobacillus salivarius JCM1046.</title>
        <authorList>
            <person name="Raftis E.J."/>
            <person name="Forde B.M."/>
            <person name="Claesson M.J."/>
            <person name="O'Toole P.W."/>
        </authorList>
    </citation>
    <scope>NUCLEOTIDE SEQUENCE [LARGE SCALE GENOMIC DNA]</scope>
    <source>
        <strain evidence="13 15">JCM1046</strain>
    </source>
</reference>
<dbReference type="GO" id="GO:0042274">
    <property type="term" value="P:ribosomal small subunit biogenesis"/>
    <property type="evidence" value="ECO:0007669"/>
    <property type="project" value="UniProtKB-UniRule"/>
</dbReference>
<feature type="binding site" evidence="10">
    <location>
        <position position="264"/>
    </location>
    <ligand>
        <name>Zn(2+)</name>
        <dbReference type="ChEBI" id="CHEBI:29105"/>
    </ligand>
</feature>
<sequence length="304" mass="35123">MRKEVGYFLTTKGRIKQSLSGYYDVLVEDKEYRTRARGNFRKKKMTPVVGDWVDFKIDDNGDGYILKIYPRKNQLVRPPIANIDTAIVVSACVEPDFSPNLLDRQLVMLESNNVRPVLFFSKADLLNQEQREKFESYFNYYSKYYSCYISFENENRQNVLNNLMCDLTNEIVVVMGQTGAGKSTLLNDLKPDLNLETGKISKALSRGKHTTRKVTLLDINGVMIADTPGFSSFELLNITKDTLPLMYPDFVKYQDNCKFRGCLHLKEPKCAVKDAVNKGEILENRYINYVQFQDMLANKKVRYK</sequence>
<keyword evidence="5 10" id="KW-0547">Nucleotide-binding</keyword>
<keyword evidence="7 10" id="KW-0862">Zinc</keyword>
<dbReference type="EC" id="3.6.1.-" evidence="10"/>
<comment type="similarity">
    <text evidence="10">Belongs to the TRAFAC class YlqF/YawG GTPase family. RsgA subfamily.</text>
</comment>
<dbReference type="HAMAP" id="MF_01820">
    <property type="entry name" value="GTPase_RsgA"/>
    <property type="match status" value="1"/>
</dbReference>
<accession>A0A089QBD2</accession>
<dbReference type="KEGG" id="lsj:LSJ_0665"/>
<evidence type="ECO:0000256" key="7">
    <source>
        <dbReference type="ARBA" id="ARBA00022833"/>
    </source>
</evidence>
<evidence type="ECO:0000313" key="15">
    <source>
        <dbReference type="Proteomes" id="UP000029488"/>
    </source>
</evidence>
<keyword evidence="4 10" id="KW-0699">rRNA-binding</keyword>
<feature type="binding site" evidence="10">
    <location>
        <position position="257"/>
    </location>
    <ligand>
        <name>Zn(2+)</name>
        <dbReference type="ChEBI" id="CHEBI:29105"/>
    </ligand>
</feature>
<evidence type="ECO:0000313" key="16">
    <source>
        <dbReference type="Proteomes" id="UP000218139"/>
    </source>
</evidence>
<feature type="domain" description="CP-type G" evidence="12">
    <location>
        <begin position="72"/>
        <end position="233"/>
    </location>
</feature>
<evidence type="ECO:0000259" key="12">
    <source>
        <dbReference type="PROSITE" id="PS51721"/>
    </source>
</evidence>
<keyword evidence="8 10" id="KW-0694">RNA-binding</keyword>
<dbReference type="InterPro" id="IPR012340">
    <property type="entry name" value="NA-bd_OB-fold"/>
</dbReference>
<organism evidence="13 15">
    <name type="scientific">Ligilactobacillus salivarius</name>
    <dbReference type="NCBI Taxonomy" id="1624"/>
    <lineage>
        <taxon>Bacteria</taxon>
        <taxon>Bacillati</taxon>
        <taxon>Bacillota</taxon>
        <taxon>Bacilli</taxon>
        <taxon>Lactobacillales</taxon>
        <taxon>Lactobacillaceae</taxon>
        <taxon>Ligilactobacillus</taxon>
    </lineage>
</organism>
<dbReference type="Proteomes" id="UP000029488">
    <property type="component" value="Chromosome"/>
</dbReference>
<dbReference type="Gene3D" id="1.10.40.50">
    <property type="entry name" value="Probable gtpase engc, domain 3"/>
    <property type="match status" value="1"/>
</dbReference>
<comment type="cofactor">
    <cofactor evidence="10">
        <name>Zn(2+)</name>
        <dbReference type="ChEBI" id="CHEBI:29105"/>
    </cofactor>
    <text evidence="10">Binds 1 zinc ion per subunit.</text>
</comment>
<dbReference type="NCBIfam" id="TIGR00157">
    <property type="entry name" value="ribosome small subunit-dependent GTPase A"/>
    <property type="match status" value="1"/>
</dbReference>
<dbReference type="InterPro" id="IPR031944">
    <property type="entry name" value="RsgA_N"/>
</dbReference>
<reference evidence="14 16" key="2">
    <citation type="submission" date="2016-05" db="EMBL/GenBank/DDBJ databases">
        <authorList>
            <person name="Lee J.-Y."/>
            <person name="Kim E.B."/>
            <person name="Choi Y.-J."/>
        </authorList>
    </citation>
    <scope>NUCLEOTIDE SEQUENCE [LARGE SCALE GENOMIC DNA]</scope>
    <source>
        <strain evidence="14 16">KLA006</strain>
    </source>
</reference>
<evidence type="ECO:0000256" key="9">
    <source>
        <dbReference type="ARBA" id="ARBA00023134"/>
    </source>
</evidence>
<dbReference type="InterPro" id="IPR004881">
    <property type="entry name" value="Ribosome_biogen_GTPase_RsgA"/>
</dbReference>
<gene>
    <name evidence="13" type="primary">engC</name>
    <name evidence="10" type="synonym">rsgA</name>
    <name evidence="14" type="ORF">A8C52_02170</name>
    <name evidence="13" type="ORF">LSJ_0665</name>
</gene>
<dbReference type="Gene3D" id="3.40.50.300">
    <property type="entry name" value="P-loop containing nucleotide triphosphate hydrolases"/>
    <property type="match status" value="1"/>
</dbReference>
<keyword evidence="2 10" id="KW-0690">Ribosome biogenesis</keyword>
<dbReference type="PROSITE" id="PS51721">
    <property type="entry name" value="G_CP"/>
    <property type="match status" value="1"/>
</dbReference>
<dbReference type="GO" id="GO:0005737">
    <property type="term" value="C:cytoplasm"/>
    <property type="evidence" value="ECO:0007669"/>
    <property type="project" value="UniProtKB-SubCell"/>
</dbReference>
<evidence type="ECO:0000313" key="14">
    <source>
        <dbReference type="EMBL" id="PAY44611.1"/>
    </source>
</evidence>
<evidence type="ECO:0000256" key="2">
    <source>
        <dbReference type="ARBA" id="ARBA00022517"/>
    </source>
</evidence>
<keyword evidence="3 10" id="KW-0479">Metal-binding</keyword>
<dbReference type="InterPro" id="IPR010914">
    <property type="entry name" value="RsgA_GTPase_dom"/>
</dbReference>
<dbReference type="PANTHER" id="PTHR32120">
    <property type="entry name" value="SMALL RIBOSOMAL SUBUNIT BIOGENESIS GTPASE RSGA"/>
    <property type="match status" value="1"/>
</dbReference>
<dbReference type="AlphaFoldDB" id="A0A089QBD2"/>
<dbReference type="Proteomes" id="UP000218139">
    <property type="component" value="Unassembled WGS sequence"/>
</dbReference>
<feature type="binding site" evidence="10">
    <location>
        <begin position="176"/>
        <end position="184"/>
    </location>
    <ligand>
        <name>GTP</name>
        <dbReference type="ChEBI" id="CHEBI:37565"/>
    </ligand>
</feature>
<dbReference type="InterPro" id="IPR027417">
    <property type="entry name" value="P-loop_NTPase"/>
</dbReference>
<evidence type="ECO:0000259" key="11">
    <source>
        <dbReference type="PROSITE" id="PS50936"/>
    </source>
</evidence>
<evidence type="ECO:0000313" key="13">
    <source>
        <dbReference type="EMBL" id="AIR10359.1"/>
    </source>
</evidence>
<dbReference type="RefSeq" id="WP_014568296.1">
    <property type="nucleotide sequence ID" value="NZ_CP007646.1"/>
</dbReference>
<comment type="subunit">
    <text evidence="10">Monomer. Associates with 30S ribosomal subunit, binds 16S rRNA.</text>
</comment>
<protein>
    <recommendedName>
        <fullName evidence="10">Small ribosomal subunit biogenesis GTPase RsgA</fullName>
        <ecNumber evidence="10">3.6.1.-</ecNumber>
    </recommendedName>
</protein>
<dbReference type="CDD" id="cd04466">
    <property type="entry name" value="S1_YloQ_GTPase"/>
    <property type="match status" value="1"/>
</dbReference>
<dbReference type="InterPro" id="IPR030378">
    <property type="entry name" value="G_CP_dom"/>
</dbReference>
<comment type="subcellular location">
    <subcellularLocation>
        <location evidence="10">Cytoplasm</location>
    </subcellularLocation>
</comment>
<keyword evidence="6 10" id="KW-0378">Hydrolase</keyword>
<evidence type="ECO:0000256" key="1">
    <source>
        <dbReference type="ARBA" id="ARBA00022490"/>
    </source>
</evidence>